<dbReference type="Proteomes" id="UP000077628">
    <property type="component" value="Unassembled WGS sequence"/>
</dbReference>
<accession>A0A177NFM5</accession>
<organism evidence="1 2">
    <name type="scientific">Methylomonas koyamae</name>
    <dbReference type="NCBI Taxonomy" id="702114"/>
    <lineage>
        <taxon>Bacteria</taxon>
        <taxon>Pseudomonadati</taxon>
        <taxon>Pseudomonadota</taxon>
        <taxon>Gammaproteobacteria</taxon>
        <taxon>Methylococcales</taxon>
        <taxon>Methylococcaceae</taxon>
        <taxon>Methylomonas</taxon>
    </lineage>
</organism>
<dbReference type="PROSITE" id="PS51257">
    <property type="entry name" value="PROKAR_LIPOPROTEIN"/>
    <property type="match status" value="1"/>
</dbReference>
<reference evidence="2" key="1">
    <citation type="submission" date="2016-03" db="EMBL/GenBank/DDBJ databases">
        <authorList>
            <person name="Heylen K."/>
            <person name="De Vos P."/>
            <person name="Vekeman B."/>
        </authorList>
    </citation>
    <scope>NUCLEOTIDE SEQUENCE [LARGE SCALE GENOMIC DNA]</scope>
    <source>
        <strain evidence="2">R-45383</strain>
    </source>
</reference>
<protein>
    <recommendedName>
        <fullName evidence="3">Lipoprotein</fullName>
    </recommendedName>
</protein>
<sequence>MTFKSAMLAGALTLLVGCGHGYEGEYRAEGGSENQFIDAVAKIIGDQTLVIGKNYLDSNGERTEFAEIFVRESGSQSYLVFKKADGSEDAWKIVDQDTLERGGGLVSIRMKRVKS</sequence>
<dbReference type="OrthoDB" id="5918947at2"/>
<evidence type="ECO:0000313" key="2">
    <source>
        <dbReference type="Proteomes" id="UP000077628"/>
    </source>
</evidence>
<evidence type="ECO:0000313" key="1">
    <source>
        <dbReference type="EMBL" id="OAI15989.1"/>
    </source>
</evidence>
<dbReference type="RefSeq" id="WP_064030502.1">
    <property type="nucleotide sequence ID" value="NZ_LUUK01000189.1"/>
</dbReference>
<evidence type="ECO:0008006" key="3">
    <source>
        <dbReference type="Google" id="ProtNLM"/>
    </source>
</evidence>
<gene>
    <name evidence="1" type="ORF">A1355_10285</name>
</gene>
<dbReference type="EMBL" id="LUUK01000189">
    <property type="protein sequence ID" value="OAI15989.1"/>
    <property type="molecule type" value="Genomic_DNA"/>
</dbReference>
<name>A0A177NFM5_9GAMM</name>
<dbReference type="AlphaFoldDB" id="A0A177NFM5"/>
<dbReference type="STRING" id="702114.A1355_10285"/>
<comment type="caution">
    <text evidence="1">The sequence shown here is derived from an EMBL/GenBank/DDBJ whole genome shotgun (WGS) entry which is preliminary data.</text>
</comment>
<proteinExistence type="predicted"/>
<keyword evidence="2" id="KW-1185">Reference proteome</keyword>